<name>A0A1T4N6B2_9BACT</name>
<feature type="binding site" evidence="2">
    <location>
        <position position="141"/>
    </location>
    <ligand>
        <name>Mn(2+)</name>
        <dbReference type="ChEBI" id="CHEBI:29035"/>
        <label>2</label>
    </ligand>
</feature>
<dbReference type="PANTHER" id="PTHR11014">
    <property type="entry name" value="PEPTIDASE M20 FAMILY MEMBER"/>
    <property type="match status" value="1"/>
</dbReference>
<dbReference type="InterPro" id="IPR036264">
    <property type="entry name" value="Bact_exopeptidase_dim_dom"/>
</dbReference>
<dbReference type="Proteomes" id="UP000190367">
    <property type="component" value="Unassembled WGS sequence"/>
</dbReference>
<comment type="cofactor">
    <cofactor evidence="2">
        <name>Mn(2+)</name>
        <dbReference type="ChEBI" id="CHEBI:29035"/>
    </cofactor>
    <text evidence="2">The Mn(2+) ion enhances activity.</text>
</comment>
<dbReference type="Gene3D" id="3.30.70.360">
    <property type="match status" value="1"/>
</dbReference>
<dbReference type="PANTHER" id="PTHR11014:SF63">
    <property type="entry name" value="METALLOPEPTIDASE, PUTATIVE (AFU_ORTHOLOGUE AFUA_6G09600)-RELATED"/>
    <property type="match status" value="1"/>
</dbReference>
<dbReference type="GO" id="GO:0046872">
    <property type="term" value="F:metal ion binding"/>
    <property type="evidence" value="ECO:0007669"/>
    <property type="project" value="UniProtKB-KW"/>
</dbReference>
<dbReference type="Pfam" id="PF07687">
    <property type="entry name" value="M20_dimer"/>
    <property type="match status" value="1"/>
</dbReference>
<keyword evidence="1 4" id="KW-0378">Hydrolase</keyword>
<feature type="domain" description="Peptidase M20 dimerisation" evidence="3">
    <location>
        <begin position="229"/>
        <end position="319"/>
    </location>
</feature>
<dbReference type="Gene3D" id="3.40.630.10">
    <property type="entry name" value="Zn peptidases"/>
    <property type="match status" value="1"/>
</dbReference>
<organism evidence="4 5">
    <name type="scientific">Chitinophaga eiseniae</name>
    <dbReference type="NCBI Taxonomy" id="634771"/>
    <lineage>
        <taxon>Bacteria</taxon>
        <taxon>Pseudomonadati</taxon>
        <taxon>Bacteroidota</taxon>
        <taxon>Chitinophagia</taxon>
        <taxon>Chitinophagales</taxon>
        <taxon>Chitinophagaceae</taxon>
        <taxon>Chitinophaga</taxon>
    </lineage>
</organism>
<dbReference type="NCBIfam" id="TIGR01891">
    <property type="entry name" value="amidohydrolases"/>
    <property type="match status" value="1"/>
</dbReference>
<dbReference type="GO" id="GO:0016787">
    <property type="term" value="F:hydrolase activity"/>
    <property type="evidence" value="ECO:0007669"/>
    <property type="project" value="UniProtKB-KW"/>
</dbReference>
<keyword evidence="5" id="KW-1185">Reference proteome</keyword>
<dbReference type="InterPro" id="IPR011650">
    <property type="entry name" value="Peptidase_M20_dimer"/>
</dbReference>
<feature type="binding site" evidence="2">
    <location>
        <position position="143"/>
    </location>
    <ligand>
        <name>Mn(2+)</name>
        <dbReference type="ChEBI" id="CHEBI:29035"/>
        <label>2</label>
    </ligand>
</feature>
<proteinExistence type="predicted"/>
<dbReference type="Pfam" id="PF01546">
    <property type="entry name" value="Peptidase_M20"/>
    <property type="match status" value="1"/>
</dbReference>
<evidence type="ECO:0000259" key="3">
    <source>
        <dbReference type="Pfam" id="PF07687"/>
    </source>
</evidence>
<evidence type="ECO:0000313" key="4">
    <source>
        <dbReference type="EMBL" id="SJZ74587.1"/>
    </source>
</evidence>
<dbReference type="STRING" id="634771.SAMN04488128_1011441"/>
<dbReference type="SUPFAM" id="SSF55031">
    <property type="entry name" value="Bacterial exopeptidase dimerisation domain"/>
    <property type="match status" value="1"/>
</dbReference>
<accession>A0A1T4N6B2</accession>
<reference evidence="5" key="1">
    <citation type="submission" date="2017-02" db="EMBL/GenBank/DDBJ databases">
        <authorList>
            <person name="Varghese N."/>
            <person name="Submissions S."/>
        </authorList>
    </citation>
    <scope>NUCLEOTIDE SEQUENCE [LARGE SCALE GENOMIC DNA]</scope>
    <source>
        <strain evidence="5">DSM 22224</strain>
    </source>
</reference>
<dbReference type="SUPFAM" id="SSF53187">
    <property type="entry name" value="Zn-dependent exopeptidases"/>
    <property type="match status" value="1"/>
</dbReference>
<sequence length="462" mass="50864">MQTRLFFTVIICALFMGIHHTNAQRKNGLNMSVIRQDIARDQQHFDSLFKHIHEHPELGFHEVNTAKIVAAELKAYGCDTVITQIGGTGVAGIMENDPGPVVMYRADMDCNAVYETADVPYASRDSAQLADGSKTPVMHACGHDAHTTWMLAVAKFMHDHRNLWKGKIVFIGQPAEEIILGAEAMVTQDSMYTKYKIPQPKYLFGIHTAPVAVGMVAAATGARMAGTDQLDVTFHGVGGHGSTPNFCKDPVVMAATAIMQYQTIISRGINPKNAAVLTVGSVQAGLDNNVIPATAVLKINLRWFNHADRDTMLQSIIRINRSISRAYGMPEKDTPTHTFKGWAEPLVNSTLLTQTLQESFKQHLITSDSMMLLDETILPSVMGSEDFHHLVRPITPAPEYCYVQVGVANRKDFETAWQKRELPFNAHNGNFKIDMSALPFGTEVGVVSMLTIMGNSSQLAKK</sequence>
<keyword evidence="2" id="KW-0479">Metal-binding</keyword>
<dbReference type="PIRSF" id="PIRSF005962">
    <property type="entry name" value="Pept_M20D_amidohydro"/>
    <property type="match status" value="1"/>
</dbReference>
<dbReference type="EMBL" id="FUWZ01000001">
    <property type="protein sequence ID" value="SJZ74587.1"/>
    <property type="molecule type" value="Genomic_DNA"/>
</dbReference>
<feature type="binding site" evidence="2">
    <location>
        <position position="427"/>
    </location>
    <ligand>
        <name>Mn(2+)</name>
        <dbReference type="ChEBI" id="CHEBI:29035"/>
        <label>2</label>
    </ligand>
</feature>
<dbReference type="InterPro" id="IPR002933">
    <property type="entry name" value="Peptidase_M20"/>
</dbReference>
<feature type="binding site" evidence="2">
    <location>
        <position position="177"/>
    </location>
    <ligand>
        <name>Mn(2+)</name>
        <dbReference type="ChEBI" id="CHEBI:29035"/>
        <label>2</label>
    </ligand>
</feature>
<gene>
    <name evidence="4" type="ORF">SAMN04488128_1011441</name>
</gene>
<evidence type="ECO:0000256" key="2">
    <source>
        <dbReference type="PIRSR" id="PIRSR005962-1"/>
    </source>
</evidence>
<keyword evidence="2" id="KW-0464">Manganese</keyword>
<evidence type="ECO:0000256" key="1">
    <source>
        <dbReference type="ARBA" id="ARBA00022801"/>
    </source>
</evidence>
<feature type="binding site" evidence="2">
    <location>
        <position position="207"/>
    </location>
    <ligand>
        <name>Mn(2+)</name>
        <dbReference type="ChEBI" id="CHEBI:29035"/>
        <label>2</label>
    </ligand>
</feature>
<dbReference type="AlphaFoldDB" id="A0A1T4N6B2"/>
<evidence type="ECO:0000313" key="5">
    <source>
        <dbReference type="Proteomes" id="UP000190367"/>
    </source>
</evidence>
<dbReference type="InterPro" id="IPR017439">
    <property type="entry name" value="Amidohydrolase"/>
</dbReference>
<protein>
    <submittedName>
        <fullName evidence="4">Hippurate hydrolase</fullName>
    </submittedName>
</protein>